<dbReference type="AlphaFoldDB" id="A0A0G0GA86"/>
<evidence type="ECO:0000313" key="1">
    <source>
        <dbReference type="EMBL" id="KKQ26892.1"/>
    </source>
</evidence>
<gene>
    <name evidence="1" type="ORF">US42_C0019G0002</name>
</gene>
<reference evidence="1 2" key="1">
    <citation type="journal article" date="2015" name="Nature">
        <title>rRNA introns, odd ribosomes, and small enigmatic genomes across a large radiation of phyla.</title>
        <authorList>
            <person name="Brown C.T."/>
            <person name="Hug L.A."/>
            <person name="Thomas B.C."/>
            <person name="Sharon I."/>
            <person name="Castelle C.J."/>
            <person name="Singh A."/>
            <person name="Wilkins M.J."/>
            <person name="Williams K.H."/>
            <person name="Banfield J.F."/>
        </authorList>
    </citation>
    <scope>NUCLEOTIDE SEQUENCE [LARGE SCALE GENOMIC DNA]</scope>
</reference>
<protein>
    <submittedName>
        <fullName evidence="1">Putative T4-like protein proximal tail fiber</fullName>
    </submittedName>
</protein>
<accession>A0A0G0GA86</accession>
<dbReference type="Proteomes" id="UP000034849">
    <property type="component" value="Unassembled WGS sequence"/>
</dbReference>
<evidence type="ECO:0000313" key="2">
    <source>
        <dbReference type="Proteomes" id="UP000034849"/>
    </source>
</evidence>
<comment type="caution">
    <text evidence="1">The sequence shown here is derived from an EMBL/GenBank/DDBJ whole genome shotgun (WGS) entry which is preliminary data.</text>
</comment>
<proteinExistence type="predicted"/>
<name>A0A0G0GA86_9BACT</name>
<sequence length="606" mass="61954">MWLKSGVYVSSTLITSGNVTLGDTSADVLTINANIGSSLLPSVNNNYDLGSYGNAWKDIYASGTLRIGSTSILDTNSLKIGTASGFDAGKFYVNSAGNVSTSGTLHTYGSTVLDGNVSIGTTTLDYTLTVDGNIAIAGGSLFIDESRTLSGSYNNQNIFVGPAAGLNSTGNDNVFVGYVSGFNNSGVGNAFLGSTVGSDNTGDYNTYFGMNSGYANTSGGNNVFLGAFTGRLNQTGSQNVYVGRGSGWSATSSVGNVFLGYQAGYSETGSNKLYIDNSNTAYPLIYGDFSSADLTVNGNLTATGTFSATSNTSSLRSVKLSSLGSAPDTTAGNIYFNSTTGQFYGYTANGTAVDLGATGSGGSNWSYDTNYGTSVITPSSTIPVWLKSNLYVSSSINVSGALNLPTTDASGNGVVNINGVRFMHAAGGNTFLGRYAGNLSTIGVRNVGLGYSALPSVTGDGNVAVGASALSNTVDGSYNVAIGDWALYNNSAGSANVIIGYQAGGGNIAGSGNIFVGNQAGYSETGSNKLYIANSNTASPLIYGDFASAAITINGNLTATGTFSATSNTSSLRSLKLSSLGSAPDTTAGNIYFNSSCRPWFYWFWR</sequence>
<organism evidence="1 2">
    <name type="scientific">Candidatus Magasanikbacteria bacterium GW2011_GWC2_37_14</name>
    <dbReference type="NCBI Taxonomy" id="1619046"/>
    <lineage>
        <taxon>Bacteria</taxon>
        <taxon>Candidatus Magasanikiibacteriota</taxon>
    </lineage>
</organism>
<dbReference type="STRING" id="1619046.US42_C0019G0002"/>
<dbReference type="EMBL" id="LBSX01000019">
    <property type="protein sequence ID" value="KKQ26892.1"/>
    <property type="molecule type" value="Genomic_DNA"/>
</dbReference>